<reference evidence="4" key="1">
    <citation type="submission" date="2020-11" db="EMBL/GenBank/DDBJ databases">
        <authorList>
            <person name="Whiteford S."/>
        </authorList>
    </citation>
    <scope>NUCLEOTIDE SEQUENCE</scope>
</reference>
<feature type="domain" description="TIL" evidence="3">
    <location>
        <begin position="193"/>
        <end position="244"/>
    </location>
</feature>
<dbReference type="AlphaFoldDB" id="A0A8S4FR03"/>
<sequence>MTSYFTEECAPNEEYLICGSACPFNCTDPEGPVVCEEDCVEGCFCKNGYLRDVNGSCVPADQCVGEPSICSPNEEFLSCGSACPLTCAQPERAPCGLACSVGCFCKAGYVRDEKSNKCVTLDQCPVDTPSICSPNEEFLSCSSACPLTCAQPERASCGLACSVGCFCKAGYVRDEKSNKCVTLDQCPVEQCLNSNETYAICTASCQPTCSDPEPLCVQVCSSGCVCNEGLLRDDSGVCVSAEQCPPSNSTDAGLRGKYYDVINKILHLSTA</sequence>
<keyword evidence="2" id="KW-1015">Disulfide bond</keyword>
<evidence type="ECO:0000313" key="5">
    <source>
        <dbReference type="Proteomes" id="UP000653454"/>
    </source>
</evidence>
<name>A0A8S4FR03_PLUXY</name>
<organism evidence="4 5">
    <name type="scientific">Plutella xylostella</name>
    <name type="common">Diamondback moth</name>
    <name type="synonym">Plutella maculipennis</name>
    <dbReference type="NCBI Taxonomy" id="51655"/>
    <lineage>
        <taxon>Eukaryota</taxon>
        <taxon>Metazoa</taxon>
        <taxon>Ecdysozoa</taxon>
        <taxon>Arthropoda</taxon>
        <taxon>Hexapoda</taxon>
        <taxon>Insecta</taxon>
        <taxon>Pterygota</taxon>
        <taxon>Neoptera</taxon>
        <taxon>Endopterygota</taxon>
        <taxon>Lepidoptera</taxon>
        <taxon>Glossata</taxon>
        <taxon>Ditrysia</taxon>
        <taxon>Yponomeutoidea</taxon>
        <taxon>Plutellidae</taxon>
        <taxon>Plutella</taxon>
    </lineage>
</organism>
<dbReference type="SUPFAM" id="SSF57567">
    <property type="entry name" value="Serine protease inhibitors"/>
    <property type="match status" value="4"/>
</dbReference>
<dbReference type="CDD" id="cd19941">
    <property type="entry name" value="TIL"/>
    <property type="match status" value="4"/>
</dbReference>
<dbReference type="Proteomes" id="UP000653454">
    <property type="component" value="Unassembled WGS sequence"/>
</dbReference>
<dbReference type="PANTHER" id="PTHR23259">
    <property type="entry name" value="RIDDLE"/>
    <property type="match status" value="1"/>
</dbReference>
<evidence type="ECO:0000256" key="1">
    <source>
        <dbReference type="ARBA" id="ARBA00022690"/>
    </source>
</evidence>
<comment type="caution">
    <text evidence="4">The sequence shown here is derived from an EMBL/GenBank/DDBJ whole genome shotgun (WGS) entry which is preliminary data.</text>
</comment>
<accession>A0A8S4FR03</accession>
<dbReference type="InterPro" id="IPR051368">
    <property type="entry name" value="SerProtInhib-TIL_Domain"/>
</dbReference>
<dbReference type="PANTHER" id="PTHR23259:SF70">
    <property type="entry name" value="ACCESSORY GLAND PROTEIN ACP62F-RELATED"/>
    <property type="match status" value="1"/>
</dbReference>
<keyword evidence="5" id="KW-1185">Reference proteome</keyword>
<dbReference type="Gene3D" id="2.10.25.10">
    <property type="entry name" value="Laminin"/>
    <property type="match status" value="4"/>
</dbReference>
<dbReference type="InterPro" id="IPR036084">
    <property type="entry name" value="Ser_inhib-like_sf"/>
</dbReference>
<protein>
    <submittedName>
        <fullName evidence="4">(diamondback moth) hypothetical protein</fullName>
    </submittedName>
</protein>
<dbReference type="Pfam" id="PF01826">
    <property type="entry name" value="TIL"/>
    <property type="match status" value="4"/>
</dbReference>
<feature type="domain" description="TIL" evidence="3">
    <location>
        <begin position="132"/>
        <end position="186"/>
    </location>
</feature>
<keyword evidence="1" id="KW-0646">Protease inhibitor</keyword>
<evidence type="ECO:0000256" key="2">
    <source>
        <dbReference type="ARBA" id="ARBA00023157"/>
    </source>
</evidence>
<feature type="domain" description="TIL" evidence="3">
    <location>
        <begin position="70"/>
        <end position="124"/>
    </location>
</feature>
<dbReference type="EMBL" id="CAJHNJ030000038">
    <property type="protein sequence ID" value="CAG9129514.1"/>
    <property type="molecule type" value="Genomic_DNA"/>
</dbReference>
<dbReference type="GO" id="GO:0030414">
    <property type="term" value="F:peptidase inhibitor activity"/>
    <property type="evidence" value="ECO:0007669"/>
    <property type="project" value="UniProtKB-KW"/>
</dbReference>
<evidence type="ECO:0000259" key="3">
    <source>
        <dbReference type="Pfam" id="PF01826"/>
    </source>
</evidence>
<proteinExistence type="predicted"/>
<gene>
    <name evidence="4" type="ORF">PLXY2_LOCUS9595</name>
</gene>
<feature type="domain" description="TIL" evidence="3">
    <location>
        <begin position="9"/>
        <end position="63"/>
    </location>
</feature>
<dbReference type="InterPro" id="IPR002919">
    <property type="entry name" value="TIL_dom"/>
</dbReference>
<evidence type="ECO:0000313" key="4">
    <source>
        <dbReference type="EMBL" id="CAG9129514.1"/>
    </source>
</evidence>